<gene>
    <name evidence="1" type="ORF">LCGC14_2912340</name>
</gene>
<evidence type="ECO:0008006" key="2">
    <source>
        <dbReference type="Google" id="ProtNLM"/>
    </source>
</evidence>
<dbReference type="EMBL" id="LAZR01057661">
    <property type="protein sequence ID" value="KKK71596.1"/>
    <property type="molecule type" value="Genomic_DNA"/>
</dbReference>
<dbReference type="SUPFAM" id="SSF56935">
    <property type="entry name" value="Porins"/>
    <property type="match status" value="1"/>
</dbReference>
<dbReference type="AlphaFoldDB" id="A0A0F9AHF2"/>
<organism evidence="1">
    <name type="scientific">marine sediment metagenome</name>
    <dbReference type="NCBI Taxonomy" id="412755"/>
    <lineage>
        <taxon>unclassified sequences</taxon>
        <taxon>metagenomes</taxon>
        <taxon>ecological metagenomes</taxon>
    </lineage>
</organism>
<reference evidence="1" key="1">
    <citation type="journal article" date="2015" name="Nature">
        <title>Complex archaea that bridge the gap between prokaryotes and eukaryotes.</title>
        <authorList>
            <person name="Spang A."/>
            <person name="Saw J.H."/>
            <person name="Jorgensen S.L."/>
            <person name="Zaremba-Niedzwiedzka K."/>
            <person name="Martijn J."/>
            <person name="Lind A.E."/>
            <person name="van Eijk R."/>
            <person name="Schleper C."/>
            <person name="Guy L."/>
            <person name="Ettema T.J."/>
        </authorList>
    </citation>
    <scope>NUCLEOTIDE SEQUENCE</scope>
</reference>
<proteinExistence type="predicted"/>
<accession>A0A0F9AHF2</accession>
<evidence type="ECO:0000313" key="1">
    <source>
        <dbReference type="EMBL" id="KKK71596.1"/>
    </source>
</evidence>
<protein>
    <recommendedName>
        <fullName evidence="2">TonB-dependent receptor-like beta-barrel domain-containing protein</fullName>
    </recommendedName>
</protein>
<sequence length="220" mass="24952">MQDSLRGGAENVNYFISLNHLDVSGVSVNDDFRRESLRLNMEAKHKDWLIFGSNNQIITADRSGQEADFSGALWMNPLSTPYDEDGNLNLYPYPEDIYFRNPLGPTLYKDDDKSFEIFSNNYLEIKIPGIEGLRYKLNTGVEYSTTSHSQYRGRNSPIGFEDNGAASVDNRRGTNIVIENLLTYQNSFGNHNIGLTGLYSFQETVFNRDRVSSKGFESDV</sequence>
<comment type="caution">
    <text evidence="1">The sequence shown here is derived from an EMBL/GenBank/DDBJ whole genome shotgun (WGS) entry which is preliminary data.</text>
</comment>
<name>A0A0F9AHF2_9ZZZZ</name>
<feature type="non-terminal residue" evidence="1">
    <location>
        <position position="220"/>
    </location>
</feature>